<dbReference type="InterPro" id="IPR011042">
    <property type="entry name" value="6-blade_b-propeller_TolB-like"/>
</dbReference>
<dbReference type="InterPro" id="IPR011659">
    <property type="entry name" value="WD40"/>
</dbReference>
<proteinExistence type="predicted"/>
<protein>
    <submittedName>
        <fullName evidence="5">S9 family peptidase</fullName>
    </submittedName>
</protein>
<sequence length="645" mass="69271">MTRLSHRLLIACALGALAVPAAAQSSPAAPAAAAETAAAPVRYTAAQFFETTSYSIGGGGHAFSPDGTHLLISSNKSGTFNVYAMPVGGGEPVALTSSTTDGRFAVSFFPRDERILFEGDSGGNELDHIYVRAADGTVRDLTPGDRLKAQFAGWSRDGATFFIATNERDPAAFDVYAYDATSYERRMIFRNSGSVFPVAVSPDGQHIALQQQLSAADSDLYLAEAASDSAPRLIATSPDANVNHGAYGFTPDGRALVYATDEHGEFAQAWTYDLASGERAPLVQADWDVAFVDQSRSGRYRIQALNADGSTALSIIDTRTGQPVALRGVPAGDLGGVQFNADESSVAFTVNSDTSPRDIFVANLADGQARRLTHALNPAIDEARLVEASVARFASYDGLQIPGILYRPHEASATNPVPAIVLVHGGPGGQSRRGYSSMVQHLVNHGYAVYAINNRGSSGYGKTFFHMDDKRHGDVDLRDVTAARDWLAGQDWISDRVAVMGGSYGGYMTAAALAFHPTTFDAGINIFGVTNWTRTLQSIPAWWGAQRTALFDEMGDPATDAERHRAISPLFHAANIRRPLLVVQGANDPRVLQVESDELVAAVRANNVPVEYLLFPDEGHGFLRRENNIAASEAYVRFLDQHLRR</sequence>
<keyword evidence="1" id="KW-0378">Hydrolase</keyword>
<dbReference type="Gene3D" id="2.120.10.30">
    <property type="entry name" value="TolB, C-terminal domain"/>
    <property type="match status" value="2"/>
</dbReference>
<dbReference type="EMBL" id="CP053015">
    <property type="protein sequence ID" value="QJQ32095.1"/>
    <property type="molecule type" value="Genomic_DNA"/>
</dbReference>
<feature type="chain" id="PRO_5026931824" evidence="3">
    <location>
        <begin position="24"/>
        <end position="645"/>
    </location>
</feature>
<dbReference type="PROSITE" id="PS51318">
    <property type="entry name" value="TAT"/>
    <property type="match status" value="1"/>
</dbReference>
<dbReference type="Gene3D" id="3.40.50.1820">
    <property type="entry name" value="alpha/beta hydrolase"/>
    <property type="match status" value="1"/>
</dbReference>
<dbReference type="InterPro" id="IPR001375">
    <property type="entry name" value="Peptidase_S9_cat"/>
</dbReference>
<organism evidence="5 6">
    <name type="scientific">Sphingomonas lacunae</name>
    <dbReference type="NCBI Taxonomy" id="2698828"/>
    <lineage>
        <taxon>Bacteria</taxon>
        <taxon>Pseudomonadati</taxon>
        <taxon>Pseudomonadota</taxon>
        <taxon>Alphaproteobacteria</taxon>
        <taxon>Sphingomonadales</taxon>
        <taxon>Sphingomonadaceae</taxon>
        <taxon>Sphingomonas</taxon>
    </lineage>
</organism>
<gene>
    <name evidence="5" type="ORF">GV829_06210</name>
</gene>
<keyword evidence="2" id="KW-0720">Serine protease</keyword>
<dbReference type="SUPFAM" id="SSF82171">
    <property type="entry name" value="DPP6 N-terminal domain-like"/>
    <property type="match status" value="1"/>
</dbReference>
<feature type="domain" description="Peptidase S9 prolyl oligopeptidase catalytic" evidence="4">
    <location>
        <begin position="435"/>
        <end position="643"/>
    </location>
</feature>
<dbReference type="GO" id="GO:0006508">
    <property type="term" value="P:proteolysis"/>
    <property type="evidence" value="ECO:0007669"/>
    <property type="project" value="InterPro"/>
</dbReference>
<dbReference type="Pfam" id="PF00326">
    <property type="entry name" value="Peptidase_S9"/>
    <property type="match status" value="1"/>
</dbReference>
<evidence type="ECO:0000256" key="2">
    <source>
        <dbReference type="ARBA" id="ARBA00022825"/>
    </source>
</evidence>
<dbReference type="RefSeq" id="WP_169944945.1">
    <property type="nucleotide sequence ID" value="NZ_CP053015.1"/>
</dbReference>
<dbReference type="Proteomes" id="UP000503018">
    <property type="component" value="Chromosome"/>
</dbReference>
<keyword evidence="2" id="KW-0645">Protease</keyword>
<keyword evidence="3" id="KW-0732">Signal</keyword>
<reference evidence="5 6" key="1">
    <citation type="submission" date="2020-01" db="EMBL/GenBank/DDBJ databases">
        <title>Sphingomonas sp. strain CSW-10.</title>
        <authorList>
            <person name="Chen W.-M."/>
        </authorList>
    </citation>
    <scope>NUCLEOTIDE SEQUENCE [LARGE SCALE GENOMIC DNA]</scope>
    <source>
        <strain evidence="5 6">CSW-10</strain>
    </source>
</reference>
<evidence type="ECO:0000256" key="3">
    <source>
        <dbReference type="SAM" id="SignalP"/>
    </source>
</evidence>
<dbReference type="AlphaFoldDB" id="A0A6M4ASQ4"/>
<keyword evidence="6" id="KW-1185">Reference proteome</keyword>
<name>A0A6M4ASQ4_9SPHN</name>
<dbReference type="InterPro" id="IPR029058">
    <property type="entry name" value="AB_hydrolase_fold"/>
</dbReference>
<dbReference type="KEGG" id="slan:GV829_06210"/>
<feature type="signal peptide" evidence="3">
    <location>
        <begin position="1"/>
        <end position="23"/>
    </location>
</feature>
<dbReference type="InterPro" id="IPR006311">
    <property type="entry name" value="TAT_signal"/>
</dbReference>
<accession>A0A6M4ASQ4</accession>
<dbReference type="Pfam" id="PF07676">
    <property type="entry name" value="PD40"/>
    <property type="match status" value="1"/>
</dbReference>
<evidence type="ECO:0000256" key="1">
    <source>
        <dbReference type="ARBA" id="ARBA00022801"/>
    </source>
</evidence>
<dbReference type="GO" id="GO:0004252">
    <property type="term" value="F:serine-type endopeptidase activity"/>
    <property type="evidence" value="ECO:0007669"/>
    <property type="project" value="TreeGrafter"/>
</dbReference>
<evidence type="ECO:0000259" key="4">
    <source>
        <dbReference type="Pfam" id="PF00326"/>
    </source>
</evidence>
<dbReference type="PANTHER" id="PTHR42776">
    <property type="entry name" value="SERINE PEPTIDASE S9 FAMILY MEMBER"/>
    <property type="match status" value="1"/>
</dbReference>
<evidence type="ECO:0000313" key="5">
    <source>
        <dbReference type="EMBL" id="QJQ32095.1"/>
    </source>
</evidence>
<dbReference type="SUPFAM" id="SSF53474">
    <property type="entry name" value="alpha/beta-Hydrolases"/>
    <property type="match status" value="1"/>
</dbReference>
<evidence type="ECO:0000313" key="6">
    <source>
        <dbReference type="Proteomes" id="UP000503018"/>
    </source>
</evidence>
<dbReference type="PANTHER" id="PTHR42776:SF27">
    <property type="entry name" value="DIPEPTIDYL PEPTIDASE FAMILY MEMBER 6"/>
    <property type="match status" value="1"/>
</dbReference>